<dbReference type="CDD" id="cd18548">
    <property type="entry name" value="ABC_6TM_Tm287_like"/>
    <property type="match status" value="1"/>
</dbReference>
<dbReference type="GO" id="GO:0016887">
    <property type="term" value="F:ATP hydrolysis activity"/>
    <property type="evidence" value="ECO:0007669"/>
    <property type="project" value="InterPro"/>
</dbReference>
<name>A0A7S8C970_9BACI</name>
<keyword evidence="8 9" id="KW-0472">Membrane</keyword>
<dbReference type="Gene3D" id="3.40.50.300">
    <property type="entry name" value="P-loop containing nucleotide triphosphate hydrolases"/>
    <property type="match status" value="1"/>
</dbReference>
<keyword evidence="3" id="KW-1003">Cell membrane</keyword>
<evidence type="ECO:0000259" key="10">
    <source>
        <dbReference type="PROSITE" id="PS50893"/>
    </source>
</evidence>
<evidence type="ECO:0000256" key="5">
    <source>
        <dbReference type="ARBA" id="ARBA00022741"/>
    </source>
</evidence>
<keyword evidence="13" id="KW-1185">Reference proteome</keyword>
<accession>A0A7S8C970</accession>
<feature type="transmembrane region" description="Helical" evidence="9">
    <location>
        <begin position="55"/>
        <end position="76"/>
    </location>
</feature>
<dbReference type="InterPro" id="IPR027417">
    <property type="entry name" value="P-loop_NTPase"/>
</dbReference>
<reference evidence="12 13" key="1">
    <citation type="submission" date="2019-07" db="EMBL/GenBank/DDBJ databases">
        <title>Genome sequence of 2 isolates from Red Sea Mangroves.</title>
        <authorList>
            <person name="Sefrji F."/>
            <person name="Michoud G."/>
            <person name="Merlino G."/>
            <person name="Daffonchio D."/>
        </authorList>
    </citation>
    <scope>NUCLEOTIDE SEQUENCE [LARGE SCALE GENOMIC DNA]</scope>
    <source>
        <strain evidence="12 13">R1DC41</strain>
    </source>
</reference>
<feature type="domain" description="ABC transporter" evidence="10">
    <location>
        <begin position="334"/>
        <end position="567"/>
    </location>
</feature>
<feature type="transmembrane region" description="Helical" evidence="9">
    <location>
        <begin position="133"/>
        <end position="151"/>
    </location>
</feature>
<dbReference type="PROSITE" id="PS50893">
    <property type="entry name" value="ABC_TRANSPORTER_2"/>
    <property type="match status" value="1"/>
</dbReference>
<dbReference type="EMBL" id="CP049742">
    <property type="protein sequence ID" value="QPC45720.1"/>
    <property type="molecule type" value="Genomic_DNA"/>
</dbReference>
<evidence type="ECO:0000256" key="3">
    <source>
        <dbReference type="ARBA" id="ARBA00022475"/>
    </source>
</evidence>
<dbReference type="GO" id="GO:0015421">
    <property type="term" value="F:ABC-type oligopeptide transporter activity"/>
    <property type="evidence" value="ECO:0007669"/>
    <property type="project" value="TreeGrafter"/>
</dbReference>
<keyword evidence="7 9" id="KW-1133">Transmembrane helix</keyword>
<dbReference type="SUPFAM" id="SSF52540">
    <property type="entry name" value="P-loop containing nucleoside triphosphate hydrolases"/>
    <property type="match status" value="1"/>
</dbReference>
<feature type="domain" description="ABC transmembrane type-1" evidence="11">
    <location>
        <begin position="16"/>
        <end position="298"/>
    </location>
</feature>
<dbReference type="InterPro" id="IPR039421">
    <property type="entry name" value="Type_1_exporter"/>
</dbReference>
<dbReference type="InterPro" id="IPR036640">
    <property type="entry name" value="ABC1_TM_sf"/>
</dbReference>
<evidence type="ECO:0000259" key="11">
    <source>
        <dbReference type="PROSITE" id="PS50929"/>
    </source>
</evidence>
<sequence length="588" mass="65422">MNKLRDTVWGYRLSIFVAVFLMLVELAVELALPFILKKIVDDGIQVSNMDAVVYWGVWMVVLSILAFFSGVTNTFFSGRVSQGVSYDLRKALMEKVQKFSYSDLHMFSTSSYITRMTNDVTQIGNTLFMSLRVMLRAPLLIIGSVIMSFIIDPGLTIILLATVPIIITFLIFVLRIGSKQFKQVQQRLDEVNRVIRENLMGVRIVRAFIRAPKEESRFGHVNSELKDDTIRVLKLMETMMPILLLVMNTAILLLLIIGREKVLAGQTNVGDMVALMNYALRVSSVFSIFSFLIMAFSRARASAGRVAEVLDADEKLPELKEGRVNLRLTAPPSIQFDKVSYDYPESSEYALTQVSLQVRQGDKLAIMGGTGAGKSTLLQLIPGLLVPTNGEIQINETSIADLSISELRKMIGYVPQESFLFSGTIRENLLWGAREVDNQTMLEAAKAAQIHETIEKLPNGYDTVIGQKGMSLSGGQRQRLSLARALVMNPKILLLDDTTSALDAATESKVWESLEQMDSTMLLITQKVKTASKCDSILLLDHGEVVAHGTHQELLATSTIYQAIVQSQLEEGETWPLLTTAEQPIELN</sequence>
<dbReference type="InterPro" id="IPR011527">
    <property type="entry name" value="ABC1_TM_dom"/>
</dbReference>
<dbReference type="KEGG" id="mcui:G8O30_01410"/>
<keyword evidence="4 9" id="KW-0812">Transmembrane</keyword>
<feature type="transmembrane region" description="Helical" evidence="9">
    <location>
        <begin position="239"/>
        <end position="258"/>
    </location>
</feature>
<evidence type="ECO:0000256" key="4">
    <source>
        <dbReference type="ARBA" id="ARBA00022692"/>
    </source>
</evidence>
<dbReference type="RefSeq" id="WP_239673238.1">
    <property type="nucleotide sequence ID" value="NZ_CP049742.1"/>
</dbReference>
<keyword evidence="2" id="KW-0813">Transport</keyword>
<comment type="subcellular location">
    <subcellularLocation>
        <location evidence="1">Cell membrane</location>
        <topology evidence="1">Multi-pass membrane protein</topology>
    </subcellularLocation>
</comment>
<dbReference type="PROSITE" id="PS00211">
    <property type="entry name" value="ABC_TRANSPORTER_1"/>
    <property type="match status" value="1"/>
</dbReference>
<evidence type="ECO:0000256" key="6">
    <source>
        <dbReference type="ARBA" id="ARBA00022840"/>
    </source>
</evidence>
<protein>
    <submittedName>
        <fullName evidence="12">ABC transporter ATP-binding protein</fullName>
    </submittedName>
</protein>
<proteinExistence type="predicted"/>
<dbReference type="Gene3D" id="1.20.1560.10">
    <property type="entry name" value="ABC transporter type 1, transmembrane domain"/>
    <property type="match status" value="1"/>
</dbReference>
<dbReference type="SUPFAM" id="SSF90123">
    <property type="entry name" value="ABC transporter transmembrane region"/>
    <property type="match status" value="1"/>
</dbReference>
<dbReference type="InterPro" id="IPR003593">
    <property type="entry name" value="AAA+_ATPase"/>
</dbReference>
<feature type="transmembrane region" description="Helical" evidence="9">
    <location>
        <begin position="12"/>
        <end position="35"/>
    </location>
</feature>
<dbReference type="PROSITE" id="PS50929">
    <property type="entry name" value="ABC_TM1F"/>
    <property type="match status" value="1"/>
</dbReference>
<feature type="transmembrane region" description="Helical" evidence="9">
    <location>
        <begin position="278"/>
        <end position="296"/>
    </location>
</feature>
<dbReference type="Proteomes" id="UP000593626">
    <property type="component" value="Chromosome"/>
</dbReference>
<evidence type="ECO:0000313" key="12">
    <source>
        <dbReference type="EMBL" id="QPC45720.1"/>
    </source>
</evidence>
<evidence type="ECO:0000313" key="13">
    <source>
        <dbReference type="Proteomes" id="UP000593626"/>
    </source>
</evidence>
<keyword evidence="6 12" id="KW-0067">ATP-binding</keyword>
<dbReference type="InterPro" id="IPR003439">
    <property type="entry name" value="ABC_transporter-like_ATP-bd"/>
</dbReference>
<organism evidence="12 13">
    <name type="scientific">Mangrovibacillus cuniculi</name>
    <dbReference type="NCBI Taxonomy" id="2593652"/>
    <lineage>
        <taxon>Bacteria</taxon>
        <taxon>Bacillati</taxon>
        <taxon>Bacillota</taxon>
        <taxon>Bacilli</taxon>
        <taxon>Bacillales</taxon>
        <taxon>Bacillaceae</taxon>
        <taxon>Mangrovibacillus</taxon>
    </lineage>
</organism>
<dbReference type="PANTHER" id="PTHR43394">
    <property type="entry name" value="ATP-DEPENDENT PERMEASE MDL1, MITOCHONDRIAL"/>
    <property type="match status" value="1"/>
</dbReference>
<dbReference type="GO" id="GO:0005886">
    <property type="term" value="C:plasma membrane"/>
    <property type="evidence" value="ECO:0007669"/>
    <property type="project" value="UniProtKB-SubCell"/>
</dbReference>
<gene>
    <name evidence="12" type="ORF">G8O30_01410</name>
</gene>
<dbReference type="Pfam" id="PF00005">
    <property type="entry name" value="ABC_tran"/>
    <property type="match status" value="1"/>
</dbReference>
<evidence type="ECO:0000256" key="2">
    <source>
        <dbReference type="ARBA" id="ARBA00022448"/>
    </source>
</evidence>
<evidence type="ECO:0000256" key="7">
    <source>
        <dbReference type="ARBA" id="ARBA00022989"/>
    </source>
</evidence>
<dbReference type="FunFam" id="3.40.50.300:FF:000221">
    <property type="entry name" value="Multidrug ABC transporter ATP-binding protein"/>
    <property type="match status" value="1"/>
</dbReference>
<dbReference type="PANTHER" id="PTHR43394:SF1">
    <property type="entry name" value="ATP-BINDING CASSETTE SUB-FAMILY B MEMBER 10, MITOCHONDRIAL"/>
    <property type="match status" value="1"/>
</dbReference>
<dbReference type="AlphaFoldDB" id="A0A7S8C970"/>
<dbReference type="InterPro" id="IPR017871">
    <property type="entry name" value="ABC_transporter-like_CS"/>
</dbReference>
<dbReference type="GO" id="GO:0005524">
    <property type="term" value="F:ATP binding"/>
    <property type="evidence" value="ECO:0007669"/>
    <property type="project" value="UniProtKB-KW"/>
</dbReference>
<evidence type="ECO:0000256" key="9">
    <source>
        <dbReference type="SAM" id="Phobius"/>
    </source>
</evidence>
<dbReference type="Pfam" id="PF00664">
    <property type="entry name" value="ABC_membrane"/>
    <property type="match status" value="1"/>
</dbReference>
<feature type="transmembrane region" description="Helical" evidence="9">
    <location>
        <begin position="157"/>
        <end position="177"/>
    </location>
</feature>
<dbReference type="SMART" id="SM00382">
    <property type="entry name" value="AAA"/>
    <property type="match status" value="1"/>
</dbReference>
<evidence type="ECO:0000256" key="8">
    <source>
        <dbReference type="ARBA" id="ARBA00023136"/>
    </source>
</evidence>
<evidence type="ECO:0000256" key="1">
    <source>
        <dbReference type="ARBA" id="ARBA00004651"/>
    </source>
</evidence>
<keyword evidence="5" id="KW-0547">Nucleotide-binding</keyword>